<keyword evidence="1" id="KW-0808">Transferase</keyword>
<dbReference type="Pfam" id="PF06094">
    <property type="entry name" value="GGACT"/>
    <property type="match status" value="1"/>
</dbReference>
<reference evidence="4" key="2">
    <citation type="submission" date="2020-09" db="EMBL/GenBank/DDBJ databases">
        <authorList>
            <person name="Sun Q."/>
            <person name="Kim S."/>
        </authorList>
    </citation>
    <scope>NUCLEOTIDE SEQUENCE</scope>
    <source>
        <strain evidence="4">KCTC 42651</strain>
    </source>
</reference>
<dbReference type="Gene3D" id="3.10.490.10">
    <property type="entry name" value="Gamma-glutamyl cyclotransferase-like"/>
    <property type="match status" value="1"/>
</dbReference>
<dbReference type="PANTHER" id="PTHR31544">
    <property type="entry name" value="AIG2-LIKE PROTEIN D"/>
    <property type="match status" value="1"/>
</dbReference>
<comment type="caution">
    <text evidence="4">The sequence shown here is derived from an EMBL/GenBank/DDBJ whole genome shotgun (WGS) entry which is preliminary data.</text>
</comment>
<dbReference type="Proteomes" id="UP000630353">
    <property type="component" value="Unassembled WGS sequence"/>
</dbReference>
<keyword evidence="5" id="KW-1185">Reference proteome</keyword>
<organism evidence="4 5">
    <name type="scientific">Thalassobaculum fulvum</name>
    <dbReference type="NCBI Taxonomy" id="1633335"/>
    <lineage>
        <taxon>Bacteria</taxon>
        <taxon>Pseudomonadati</taxon>
        <taxon>Pseudomonadota</taxon>
        <taxon>Alphaproteobacteria</taxon>
        <taxon>Rhodospirillales</taxon>
        <taxon>Thalassobaculaceae</taxon>
        <taxon>Thalassobaculum</taxon>
    </lineage>
</organism>
<evidence type="ECO:0000256" key="1">
    <source>
        <dbReference type="ARBA" id="ARBA00022679"/>
    </source>
</evidence>
<feature type="domain" description="Gamma-glutamylcyclotransferase AIG2-like" evidence="3">
    <location>
        <begin position="5"/>
        <end position="101"/>
    </location>
</feature>
<dbReference type="InterPro" id="IPR013024">
    <property type="entry name" value="GGCT-like"/>
</dbReference>
<dbReference type="InterPro" id="IPR009288">
    <property type="entry name" value="AIG2-like_dom"/>
</dbReference>
<dbReference type="GO" id="GO:0016740">
    <property type="term" value="F:transferase activity"/>
    <property type="evidence" value="ECO:0007669"/>
    <property type="project" value="UniProtKB-KW"/>
</dbReference>
<dbReference type="InterPro" id="IPR036568">
    <property type="entry name" value="GGCT-like_sf"/>
</dbReference>
<evidence type="ECO:0000256" key="2">
    <source>
        <dbReference type="ARBA" id="ARBA00030602"/>
    </source>
</evidence>
<proteinExistence type="predicted"/>
<dbReference type="RefSeq" id="WP_189992607.1">
    <property type="nucleotide sequence ID" value="NZ_BMZS01000009.1"/>
</dbReference>
<dbReference type="EMBL" id="BMZS01000009">
    <property type="protein sequence ID" value="GHD57172.1"/>
    <property type="molecule type" value="Genomic_DNA"/>
</dbReference>
<gene>
    <name evidence="4" type="ORF">GCM10017083_38280</name>
</gene>
<evidence type="ECO:0000313" key="4">
    <source>
        <dbReference type="EMBL" id="GHD57172.1"/>
    </source>
</evidence>
<reference evidence="4" key="1">
    <citation type="journal article" date="2014" name="Int. J. Syst. Evol. Microbiol.">
        <title>Complete genome sequence of Corynebacterium casei LMG S-19264T (=DSM 44701T), isolated from a smear-ripened cheese.</title>
        <authorList>
            <consortium name="US DOE Joint Genome Institute (JGI-PGF)"/>
            <person name="Walter F."/>
            <person name="Albersmeier A."/>
            <person name="Kalinowski J."/>
            <person name="Ruckert C."/>
        </authorList>
    </citation>
    <scope>NUCLEOTIDE SEQUENCE</scope>
    <source>
        <strain evidence="4">KCTC 42651</strain>
    </source>
</reference>
<dbReference type="PANTHER" id="PTHR31544:SF4">
    <property type="entry name" value="GAMMA-GLUTAMYLCYCLOTRANSFERASE-RELATED"/>
    <property type="match status" value="1"/>
</dbReference>
<protein>
    <recommendedName>
        <fullName evidence="2">Putative gamma-glutamylcyclotransferase</fullName>
    </recommendedName>
</protein>
<dbReference type="InterPro" id="IPR045038">
    <property type="entry name" value="AIG2-like"/>
</dbReference>
<dbReference type="AlphaFoldDB" id="A0A919CSA8"/>
<sequence>MSTRYFFFGTLMDRDVLELVLDRPVAPAALAPARLPGYRRVRILRDSFPILVEDPSRAVEGYVFTTASAEEDARILYFEDYDYDLAPCRPTLLDGQVVEATFCGAEDGVLGSDELWELERWAIRHKPGFLELSRIYMNFYGRLTAIEADALWTRERERLQAEGILVVTPELAPAAEG</sequence>
<dbReference type="SUPFAM" id="SSF110857">
    <property type="entry name" value="Gamma-glutamyl cyclotransferase-like"/>
    <property type="match status" value="1"/>
</dbReference>
<dbReference type="CDD" id="cd06661">
    <property type="entry name" value="GGCT_like"/>
    <property type="match status" value="1"/>
</dbReference>
<evidence type="ECO:0000259" key="3">
    <source>
        <dbReference type="Pfam" id="PF06094"/>
    </source>
</evidence>
<accession>A0A919CSA8</accession>
<name>A0A919CSA8_9PROT</name>
<evidence type="ECO:0000313" key="5">
    <source>
        <dbReference type="Proteomes" id="UP000630353"/>
    </source>
</evidence>